<comment type="caution">
    <text evidence="1">The sequence shown here is derived from an EMBL/GenBank/DDBJ whole genome shotgun (WGS) entry which is preliminary data.</text>
</comment>
<dbReference type="InterPro" id="IPR008203">
    <property type="entry name" value="AF2212-like"/>
</dbReference>
<accession>A0A7C1FSW2</accession>
<sequence>MSTTVTAVYEKGVLRLLQPVPLRERQRVRVQLLPDDVTEAVDQALQGLIAAGVLTPPAGRPDVELLSEAERQDLADRLGSVPGKPLSEIIIEERGSR</sequence>
<gene>
    <name evidence="1" type="ORF">ENQ20_13385</name>
</gene>
<dbReference type="EMBL" id="DSMG01000135">
    <property type="protein sequence ID" value="HDX32460.1"/>
    <property type="molecule type" value="Genomic_DNA"/>
</dbReference>
<dbReference type="SUPFAM" id="SSF141694">
    <property type="entry name" value="AF2212/PG0164-like"/>
    <property type="match status" value="1"/>
</dbReference>
<dbReference type="Pfam" id="PF01954">
    <property type="entry name" value="AF2212-like"/>
    <property type="match status" value="1"/>
</dbReference>
<dbReference type="InterPro" id="IPR024069">
    <property type="entry name" value="AF2212-like_dom_sf"/>
</dbReference>
<reference evidence="1" key="1">
    <citation type="journal article" date="2020" name="mSystems">
        <title>Genome- and Community-Level Interaction Insights into Carbon Utilization and Element Cycling Functions of Hydrothermarchaeota in Hydrothermal Sediment.</title>
        <authorList>
            <person name="Zhou Z."/>
            <person name="Liu Y."/>
            <person name="Xu W."/>
            <person name="Pan J."/>
            <person name="Luo Z.H."/>
            <person name="Li M."/>
        </authorList>
    </citation>
    <scope>NUCLEOTIDE SEQUENCE [LARGE SCALE GENOMIC DNA]</scope>
    <source>
        <strain evidence="1">SpSt-289</strain>
    </source>
</reference>
<proteinExistence type="predicted"/>
<protein>
    <submittedName>
        <fullName evidence="1">DUF104 domain-containing protein</fullName>
    </submittedName>
</protein>
<organism evidence="1">
    <name type="scientific">Caldilinea aerophila</name>
    <dbReference type="NCBI Taxonomy" id="133453"/>
    <lineage>
        <taxon>Bacteria</taxon>
        <taxon>Bacillati</taxon>
        <taxon>Chloroflexota</taxon>
        <taxon>Caldilineae</taxon>
        <taxon>Caldilineales</taxon>
        <taxon>Caldilineaceae</taxon>
        <taxon>Caldilinea</taxon>
    </lineage>
</organism>
<dbReference type="AlphaFoldDB" id="A0A7C1FSW2"/>
<evidence type="ECO:0000313" key="1">
    <source>
        <dbReference type="EMBL" id="HDX32460.1"/>
    </source>
</evidence>
<dbReference type="Gene3D" id="4.10.1150.10">
    <property type="entry name" value="AF2212/PG0164-like"/>
    <property type="match status" value="1"/>
</dbReference>
<name>A0A7C1FSW2_9CHLR</name>